<dbReference type="EMBL" id="GEBQ01014689">
    <property type="protein sequence ID" value="JAT25288.1"/>
    <property type="molecule type" value="Transcribed_RNA"/>
</dbReference>
<gene>
    <name evidence="9" type="ORF">g.52241</name>
</gene>
<comment type="subcellular location">
    <subcellularLocation>
        <location evidence="1">Cell membrane</location>
    </subcellularLocation>
    <subcellularLocation>
        <location evidence="2">Cytoplasm</location>
    </subcellularLocation>
</comment>
<dbReference type="GO" id="GO:1903078">
    <property type="term" value="P:positive regulation of protein localization to plasma membrane"/>
    <property type="evidence" value="ECO:0007669"/>
    <property type="project" value="TreeGrafter"/>
</dbReference>
<proteinExistence type="predicted"/>
<evidence type="ECO:0000256" key="8">
    <source>
        <dbReference type="SAM" id="MobiDB-lite"/>
    </source>
</evidence>
<keyword evidence="4" id="KW-0963">Cytoplasm</keyword>
<accession>A0A1B6LNP0</accession>
<reference evidence="9" key="1">
    <citation type="submission" date="2015-11" db="EMBL/GenBank/DDBJ databases">
        <title>De novo transcriptome assembly of four potential Pierce s Disease insect vectors from Arizona vineyards.</title>
        <authorList>
            <person name="Tassone E.E."/>
        </authorList>
    </citation>
    <scope>NUCLEOTIDE SEQUENCE</scope>
</reference>
<evidence type="ECO:0000256" key="1">
    <source>
        <dbReference type="ARBA" id="ARBA00004236"/>
    </source>
</evidence>
<feature type="region of interest" description="Disordered" evidence="8">
    <location>
        <begin position="41"/>
        <end position="141"/>
    </location>
</feature>
<feature type="non-terminal residue" evidence="9">
    <location>
        <position position="1"/>
    </location>
</feature>
<dbReference type="GO" id="GO:0008270">
    <property type="term" value="F:zinc ion binding"/>
    <property type="evidence" value="ECO:0007669"/>
    <property type="project" value="UniProtKB-KW"/>
</dbReference>
<keyword evidence="6" id="KW-0479">Metal-binding</keyword>
<sequence>QKSTSEIETRVTPAQEEEASSELASPGEVDAVYQVLKQAGEISTSRSLASRSAVPTDLPPARRQQPPLMLRGASTLTVGPTPHASSSAPHSPRRQKLNLRMKSLSLDSPESTEHVQRRRGGPSTSTPASGGAASSHSSSSRLQCNQNFTLPQLIYVFLRSLTICYGMIQPSFF</sequence>
<dbReference type="GO" id="GO:0005886">
    <property type="term" value="C:plasma membrane"/>
    <property type="evidence" value="ECO:0007669"/>
    <property type="project" value="UniProtKB-SubCell"/>
</dbReference>
<evidence type="ECO:0000256" key="7">
    <source>
        <dbReference type="ARBA" id="ARBA00023136"/>
    </source>
</evidence>
<dbReference type="AlphaFoldDB" id="A0A1B6LNP0"/>
<keyword evidence="7" id="KW-0472">Membrane</keyword>
<dbReference type="GO" id="GO:0003009">
    <property type="term" value="P:skeletal muscle contraction"/>
    <property type="evidence" value="ECO:0007669"/>
    <property type="project" value="TreeGrafter"/>
</dbReference>
<evidence type="ECO:0000256" key="5">
    <source>
        <dbReference type="ARBA" id="ARBA00022737"/>
    </source>
</evidence>
<feature type="compositionally biased region" description="Polar residues" evidence="8">
    <location>
        <begin position="41"/>
        <end position="50"/>
    </location>
</feature>
<dbReference type="GO" id="GO:0005737">
    <property type="term" value="C:cytoplasm"/>
    <property type="evidence" value="ECO:0007669"/>
    <property type="project" value="UniProtKB-SubCell"/>
</dbReference>
<keyword evidence="6" id="KW-0863">Zinc-finger</keyword>
<name>A0A1B6LNP0_9HEMI</name>
<evidence type="ECO:0000256" key="2">
    <source>
        <dbReference type="ARBA" id="ARBA00004496"/>
    </source>
</evidence>
<organism evidence="9">
    <name type="scientific">Graphocephala atropunctata</name>
    <dbReference type="NCBI Taxonomy" id="36148"/>
    <lineage>
        <taxon>Eukaryota</taxon>
        <taxon>Metazoa</taxon>
        <taxon>Ecdysozoa</taxon>
        <taxon>Arthropoda</taxon>
        <taxon>Hexapoda</taxon>
        <taxon>Insecta</taxon>
        <taxon>Pterygota</taxon>
        <taxon>Neoptera</taxon>
        <taxon>Paraneoptera</taxon>
        <taxon>Hemiptera</taxon>
        <taxon>Auchenorrhyncha</taxon>
        <taxon>Membracoidea</taxon>
        <taxon>Cicadellidae</taxon>
        <taxon>Cicadellinae</taxon>
        <taxon>Cicadellini</taxon>
        <taxon>Graphocephala</taxon>
    </lineage>
</organism>
<keyword evidence="5" id="KW-0677">Repeat</keyword>
<evidence type="ECO:0000256" key="4">
    <source>
        <dbReference type="ARBA" id="ARBA00022490"/>
    </source>
</evidence>
<feature type="compositionally biased region" description="Low complexity" evidence="8">
    <location>
        <begin position="80"/>
        <end position="90"/>
    </location>
</feature>
<feature type="compositionally biased region" description="Low complexity" evidence="8">
    <location>
        <begin position="121"/>
        <end position="140"/>
    </location>
</feature>
<keyword evidence="6" id="KW-0862">Zinc</keyword>
<dbReference type="PANTHER" id="PTHR15135:SF7">
    <property type="entry name" value="STAC-LIKE, ISOFORM J"/>
    <property type="match status" value="1"/>
</dbReference>
<protein>
    <submittedName>
        <fullName evidence="9">Uncharacterized protein</fullName>
    </submittedName>
</protein>
<feature type="region of interest" description="Disordered" evidence="8">
    <location>
        <begin position="1"/>
        <end position="26"/>
    </location>
</feature>
<dbReference type="InterPro" id="IPR039688">
    <property type="entry name" value="STAC1/2/3"/>
</dbReference>
<evidence type="ECO:0000256" key="3">
    <source>
        <dbReference type="ARBA" id="ARBA00022475"/>
    </source>
</evidence>
<evidence type="ECO:0000256" key="6">
    <source>
        <dbReference type="ARBA" id="ARBA00022771"/>
    </source>
</evidence>
<evidence type="ECO:0000313" key="9">
    <source>
        <dbReference type="EMBL" id="JAT25288.1"/>
    </source>
</evidence>
<dbReference type="PANTHER" id="PTHR15135">
    <property type="entry name" value="STAC"/>
    <property type="match status" value="1"/>
</dbReference>
<keyword evidence="3" id="KW-1003">Cell membrane</keyword>